<dbReference type="Gene3D" id="3.90.320.10">
    <property type="match status" value="1"/>
</dbReference>
<evidence type="ECO:0000259" key="2">
    <source>
        <dbReference type="PROSITE" id="PS50966"/>
    </source>
</evidence>
<evidence type="ECO:0000256" key="1">
    <source>
        <dbReference type="PROSITE-ProRule" id="PRU00325"/>
    </source>
</evidence>
<proteinExistence type="predicted"/>
<reference evidence="3" key="1">
    <citation type="submission" date="2022-11" db="UniProtKB">
        <authorList>
            <consortium name="EnsemblMetazoa"/>
        </authorList>
    </citation>
    <scope>IDENTIFICATION</scope>
</reference>
<dbReference type="InterPro" id="IPR011604">
    <property type="entry name" value="PDDEXK-like_dom_sf"/>
</dbReference>
<feature type="domain" description="SWIM-type" evidence="2">
    <location>
        <begin position="29"/>
        <end position="68"/>
    </location>
</feature>
<name>A0A913Y101_EXADI</name>
<evidence type="ECO:0000313" key="4">
    <source>
        <dbReference type="Proteomes" id="UP000887567"/>
    </source>
</evidence>
<dbReference type="InterPro" id="IPR051703">
    <property type="entry name" value="NF-kappa-B_Signaling_Reg"/>
</dbReference>
<dbReference type="InterPro" id="IPR019080">
    <property type="entry name" value="YqaJ_viral_recombinase"/>
</dbReference>
<dbReference type="PANTHER" id="PTHR46609:SF8">
    <property type="entry name" value="YQAJ VIRAL RECOMBINASE DOMAIN-CONTAINING PROTEIN"/>
    <property type="match status" value="1"/>
</dbReference>
<dbReference type="GO" id="GO:0008270">
    <property type="term" value="F:zinc ion binding"/>
    <property type="evidence" value="ECO:0007669"/>
    <property type="project" value="UniProtKB-KW"/>
</dbReference>
<protein>
    <recommendedName>
        <fullName evidence="2">SWIM-type domain-containing protein</fullName>
    </recommendedName>
</protein>
<dbReference type="SUPFAM" id="SSF52980">
    <property type="entry name" value="Restriction endonuclease-like"/>
    <property type="match status" value="1"/>
</dbReference>
<dbReference type="Proteomes" id="UP000887567">
    <property type="component" value="Unplaced"/>
</dbReference>
<dbReference type="InterPro" id="IPR011335">
    <property type="entry name" value="Restrct_endonuc-II-like"/>
</dbReference>
<dbReference type="EnsemblMetazoa" id="XM_021057283.2">
    <property type="protein sequence ID" value="XP_020912942.1"/>
    <property type="gene ID" value="LOC110250672"/>
</dbReference>
<dbReference type="Pfam" id="PF09588">
    <property type="entry name" value="YqaJ"/>
    <property type="match status" value="1"/>
</dbReference>
<dbReference type="GeneID" id="110250672"/>
<dbReference type="RefSeq" id="XP_020912942.1">
    <property type="nucleotide sequence ID" value="XM_021057283.2"/>
</dbReference>
<dbReference type="GO" id="GO:0006281">
    <property type="term" value="P:DNA repair"/>
    <property type="evidence" value="ECO:0007669"/>
    <property type="project" value="UniProtKB-ARBA"/>
</dbReference>
<dbReference type="CDD" id="cd22343">
    <property type="entry name" value="PDDEXK_lambda_exonuclease-like"/>
    <property type="match status" value="1"/>
</dbReference>
<keyword evidence="1" id="KW-0863">Zinc-finger</keyword>
<keyword evidence="1" id="KW-0479">Metal-binding</keyword>
<accession>A0A913Y101</accession>
<keyword evidence="4" id="KW-1185">Reference proteome</keyword>
<dbReference type="AlphaFoldDB" id="A0A913Y101"/>
<dbReference type="OrthoDB" id="5954832at2759"/>
<organism evidence="3 4">
    <name type="scientific">Exaiptasia diaphana</name>
    <name type="common">Tropical sea anemone</name>
    <name type="synonym">Aiptasia pulchella</name>
    <dbReference type="NCBI Taxonomy" id="2652724"/>
    <lineage>
        <taxon>Eukaryota</taxon>
        <taxon>Metazoa</taxon>
        <taxon>Cnidaria</taxon>
        <taxon>Anthozoa</taxon>
        <taxon>Hexacorallia</taxon>
        <taxon>Actiniaria</taxon>
        <taxon>Aiptasiidae</taxon>
        <taxon>Exaiptasia</taxon>
    </lineage>
</organism>
<dbReference type="InterPro" id="IPR007527">
    <property type="entry name" value="Znf_SWIM"/>
</dbReference>
<keyword evidence="1" id="KW-0862">Zinc</keyword>
<dbReference type="KEGG" id="epa:110250672"/>
<dbReference type="PROSITE" id="PS50966">
    <property type="entry name" value="ZF_SWIM"/>
    <property type="match status" value="1"/>
</dbReference>
<dbReference type="PANTHER" id="PTHR46609">
    <property type="entry name" value="EXONUCLEASE, PHAGE-TYPE/RECB, C-TERMINAL DOMAIN-CONTAINING PROTEIN"/>
    <property type="match status" value="1"/>
</dbReference>
<evidence type="ECO:0000313" key="3">
    <source>
        <dbReference type="EnsemblMetazoa" id="XP_020912942.1"/>
    </source>
</evidence>
<dbReference type="OMA" id="VEICECV"/>
<sequence length="460" mass="52245">MVKPDVKMGENTLFLVKCSVNASMKKDGYNVYVHLNSFSGKVVHSNCKCPGGEEGVCKHAAALLFQLLDYKQLELSEVPVKVTCTEKLQSWNVPSLCPEKRGAVLFEDLLFEKADCGRDDCGGRKRPIISGKRTNFEAAPAFATKVTKNDLKRLRSSLDDSSPLASLLDDNNCQPFDYDHYTENLPSRKKLLQKSKVINNLNAENVRKYILDHLDDKGDPLIALTQDQQEQLEANNILNKVDINESLEIERNTRGQADCPQWHEHRQARLTASNFGSVLNRRESIHPKSILVKIKSSSTNRRIPLSCKWGKDNEQSALIKYYESFDDKVEICECVGLIVNPKWPWLGASPDALAFSSEESSPYGAVEIKCPSSKINITIAEACEDKNFYLSHVNGVISLKKKHPYYYQLQGIMAICNLHWIDFVVYTVSDIHIERVYFDFELWKNTMLPKLTGFFFTYLL</sequence>